<dbReference type="PROSITE" id="PS51671">
    <property type="entry name" value="ACT"/>
    <property type="match status" value="1"/>
</dbReference>
<accession>A0A1U7NE78</accession>
<dbReference type="OrthoDB" id="9803078at2"/>
<protein>
    <recommendedName>
        <fullName evidence="1">ACT domain-containing protein</fullName>
    </recommendedName>
</protein>
<comment type="caution">
    <text evidence="2">The sequence shown here is derived from an EMBL/GenBank/DDBJ whole genome shotgun (WGS) entry which is preliminary data.</text>
</comment>
<proteinExistence type="predicted"/>
<dbReference type="GeneID" id="82203433"/>
<evidence type="ECO:0000313" key="2">
    <source>
        <dbReference type="EMBL" id="OLU37813.1"/>
    </source>
</evidence>
<sequence>MKAVISVIGNDRVGILAMTSTLCASRSVNILEVAQTILDGTFSMTMIVDMNAMTVPFDVFASEMEELGLQQALIIRVMNQEIFNAMHSI</sequence>
<dbReference type="InterPro" id="IPR045865">
    <property type="entry name" value="ACT-like_dom_sf"/>
</dbReference>
<dbReference type="NCBIfam" id="NF001220">
    <property type="entry name" value="PRK00194.1"/>
    <property type="match status" value="1"/>
</dbReference>
<dbReference type="InterPro" id="IPR002912">
    <property type="entry name" value="ACT_dom"/>
</dbReference>
<feature type="domain" description="ACT" evidence="1">
    <location>
        <begin position="4"/>
        <end position="85"/>
    </location>
</feature>
<organism evidence="2 3">
    <name type="scientific">Ileibacterium valens</name>
    <dbReference type="NCBI Taxonomy" id="1862668"/>
    <lineage>
        <taxon>Bacteria</taxon>
        <taxon>Bacillati</taxon>
        <taxon>Bacillota</taxon>
        <taxon>Erysipelotrichia</taxon>
        <taxon>Erysipelotrichales</taxon>
        <taxon>Erysipelotrichaceae</taxon>
        <taxon>Ileibacterium</taxon>
    </lineage>
</organism>
<dbReference type="RefSeq" id="WP_075820607.1">
    <property type="nucleotide sequence ID" value="NZ_CAJUTZ010000005.1"/>
</dbReference>
<keyword evidence="3" id="KW-1185">Reference proteome</keyword>
<dbReference type="Gene3D" id="3.30.70.260">
    <property type="match status" value="1"/>
</dbReference>
<name>A0A1U7NE78_9FIRM</name>
<evidence type="ECO:0000313" key="3">
    <source>
        <dbReference type="Proteomes" id="UP000186341"/>
    </source>
</evidence>
<dbReference type="Pfam" id="PF13740">
    <property type="entry name" value="ACT_6"/>
    <property type="match status" value="1"/>
</dbReference>
<dbReference type="EMBL" id="MPJW01000189">
    <property type="protein sequence ID" value="OLU37813.1"/>
    <property type="molecule type" value="Genomic_DNA"/>
</dbReference>
<dbReference type="Proteomes" id="UP000186341">
    <property type="component" value="Unassembled WGS sequence"/>
</dbReference>
<reference evidence="2 3" key="1">
    <citation type="submission" date="2016-11" db="EMBL/GenBank/DDBJ databases">
        <title>Description of two novel members of the family Erysipelotrichaceae: Ileibacterium lipovorans gen. nov., sp. nov. and Dubosiella newyorkensis, gen. nov., sp. nov.</title>
        <authorList>
            <person name="Cox L.M."/>
            <person name="Sohn J."/>
            <person name="Tyrrell K.L."/>
            <person name="Citron D.M."/>
            <person name="Lawson P.A."/>
            <person name="Patel N.B."/>
            <person name="Iizumi T."/>
            <person name="Perez-Perez G.I."/>
            <person name="Goldstein E.J."/>
            <person name="Blaser M.J."/>
        </authorList>
    </citation>
    <scope>NUCLEOTIDE SEQUENCE [LARGE SCALE GENOMIC DNA]</scope>
    <source>
        <strain evidence="2 3">NYU-BL-A3</strain>
    </source>
</reference>
<evidence type="ECO:0000259" key="1">
    <source>
        <dbReference type="PROSITE" id="PS51671"/>
    </source>
</evidence>
<dbReference type="AlphaFoldDB" id="A0A1U7NE78"/>
<dbReference type="SUPFAM" id="SSF55021">
    <property type="entry name" value="ACT-like"/>
    <property type="match status" value="1"/>
</dbReference>
<gene>
    <name evidence="2" type="ORF">BO222_09710</name>
</gene>